<dbReference type="PANTHER" id="PTHR30007">
    <property type="entry name" value="PHP DOMAIN PROTEIN"/>
    <property type="match status" value="1"/>
</dbReference>
<organism evidence="3 4">
    <name type="scientific">Teichococcus oryzae</name>
    <dbReference type="NCBI Taxonomy" id="1608942"/>
    <lineage>
        <taxon>Bacteria</taxon>
        <taxon>Pseudomonadati</taxon>
        <taxon>Pseudomonadota</taxon>
        <taxon>Alphaproteobacteria</taxon>
        <taxon>Acetobacterales</taxon>
        <taxon>Roseomonadaceae</taxon>
        <taxon>Roseomonas</taxon>
    </lineage>
</organism>
<protein>
    <submittedName>
        <fullName evidence="3">IS5 family transposase</fullName>
    </submittedName>
</protein>
<feature type="domain" description="Transposase IS4-like" evidence="1">
    <location>
        <begin position="84"/>
        <end position="239"/>
    </location>
</feature>
<dbReference type="NCBIfam" id="NF033580">
    <property type="entry name" value="transpos_IS5_3"/>
    <property type="match status" value="1"/>
</dbReference>
<keyword evidence="4" id="KW-1185">Reference proteome</keyword>
<dbReference type="PANTHER" id="PTHR30007:SF1">
    <property type="entry name" value="BLR1914 PROTEIN"/>
    <property type="match status" value="1"/>
</dbReference>
<dbReference type="GO" id="GO:0004803">
    <property type="term" value="F:transposase activity"/>
    <property type="evidence" value="ECO:0007669"/>
    <property type="project" value="InterPro"/>
</dbReference>
<evidence type="ECO:0000313" key="4">
    <source>
        <dbReference type="Proteomes" id="UP000322110"/>
    </source>
</evidence>
<dbReference type="EMBL" id="VUKA01000038">
    <property type="protein sequence ID" value="KAA2211295.1"/>
    <property type="molecule type" value="Genomic_DNA"/>
</dbReference>
<dbReference type="GO" id="GO:0003677">
    <property type="term" value="F:DNA binding"/>
    <property type="evidence" value="ECO:0007669"/>
    <property type="project" value="InterPro"/>
</dbReference>
<dbReference type="SUPFAM" id="SSF53098">
    <property type="entry name" value="Ribonuclease H-like"/>
    <property type="match status" value="1"/>
</dbReference>
<proteinExistence type="predicted"/>
<evidence type="ECO:0000313" key="3">
    <source>
        <dbReference type="EMBL" id="KAA2211295.1"/>
    </source>
</evidence>
<gene>
    <name evidence="3" type="ORF">F0Q34_20890</name>
</gene>
<name>A0A5B2TB31_9PROT</name>
<dbReference type="OrthoDB" id="9798237at2"/>
<dbReference type="Proteomes" id="UP000322110">
    <property type="component" value="Unassembled WGS sequence"/>
</dbReference>
<dbReference type="GO" id="GO:0006313">
    <property type="term" value="P:DNA transposition"/>
    <property type="evidence" value="ECO:0007669"/>
    <property type="project" value="InterPro"/>
</dbReference>
<feature type="domain" description="Insertion element IS402-like" evidence="2">
    <location>
        <begin position="1"/>
        <end position="72"/>
    </location>
</feature>
<sequence>MSEEAWAVIEPHLPKARPGAPCVDDRRVISGILHVLRSGCRWSDCPPEYGPATTIYNRSNRWSVQGVWNRLFGRLAAAGNIPDEISIDSTYVKAHRSAAGAKKGTTRRAIGRSRGGRTSKIHALANAQGRPVAFILTTGNVADISVANTLLDDIAPPRRLLADKAYDADHLRKLLEAQGTDVVIPSTRARRHPYPLNRRAYRGRNVIERMFCRMKDWGRIATRYDRLARNFLSAVALVATACFWLP</sequence>
<evidence type="ECO:0000259" key="1">
    <source>
        <dbReference type="Pfam" id="PF01609"/>
    </source>
</evidence>
<comment type="caution">
    <text evidence="3">The sequence shown here is derived from an EMBL/GenBank/DDBJ whole genome shotgun (WGS) entry which is preliminary data.</text>
</comment>
<accession>A0A5B2TB31</accession>
<dbReference type="InterPro" id="IPR012337">
    <property type="entry name" value="RNaseH-like_sf"/>
</dbReference>
<dbReference type="AlphaFoldDB" id="A0A5B2TB31"/>
<dbReference type="InterPro" id="IPR002559">
    <property type="entry name" value="Transposase_11"/>
</dbReference>
<dbReference type="Pfam" id="PF13340">
    <property type="entry name" value="DUF4096"/>
    <property type="match status" value="1"/>
</dbReference>
<evidence type="ECO:0000259" key="2">
    <source>
        <dbReference type="Pfam" id="PF13340"/>
    </source>
</evidence>
<dbReference type="InterPro" id="IPR025161">
    <property type="entry name" value="IS402-like_dom"/>
</dbReference>
<dbReference type="Pfam" id="PF01609">
    <property type="entry name" value="DDE_Tnp_1"/>
    <property type="match status" value="1"/>
</dbReference>
<reference evidence="3 4" key="1">
    <citation type="journal article" date="2015" name="Int. J. Syst. Evol. Microbiol.">
        <title>Roseomonas oryzae sp. nov., isolated from paddy rhizosphere soil.</title>
        <authorList>
            <person name="Ramaprasad E.V."/>
            <person name="Sasikala Ch."/>
            <person name="Ramana Ch.V."/>
        </authorList>
    </citation>
    <scope>NUCLEOTIDE SEQUENCE [LARGE SCALE GENOMIC DNA]</scope>
    <source>
        <strain evidence="3 4">KCTC 42542</strain>
    </source>
</reference>